<dbReference type="EnsemblPlants" id="TraesCS7A02G247100.1">
    <property type="protein sequence ID" value="TraesCS7A02G247100.1.cds1"/>
    <property type="gene ID" value="TraesCS7A02G247100"/>
</dbReference>
<dbReference type="OMA" id="WLMEARG"/>
<dbReference type="Gramene" id="TraesCAD_scaffold_032251_01G000100.1">
    <property type="protein sequence ID" value="TraesCAD_scaffold_032251_01G000100.1"/>
    <property type="gene ID" value="TraesCAD_scaffold_032251_01G000100"/>
</dbReference>
<dbReference type="Gramene" id="TraesNOR7A03G03932620.1">
    <property type="protein sequence ID" value="TraesNOR7A03G03932620.1.CDS1"/>
    <property type="gene ID" value="TraesNOR7A03G03932620"/>
</dbReference>
<evidence type="ECO:0000313" key="1">
    <source>
        <dbReference type="EnsemblPlants" id="TraesCS7A02G247100.1.cds1"/>
    </source>
</evidence>
<dbReference type="OrthoDB" id="650174at2759"/>
<accession>A0A3B6RHU2</accession>
<dbReference type="AlphaFoldDB" id="A0A3B6RHU2"/>
<dbReference type="PANTHER" id="PTHR35161:SF22">
    <property type="match status" value="1"/>
</dbReference>
<proteinExistence type="predicted"/>
<dbReference type="Proteomes" id="UP000019116">
    <property type="component" value="Chromosome 7A"/>
</dbReference>
<dbReference type="Gramene" id="TraesCS7A02G247100.1">
    <property type="protein sequence ID" value="TraesCS7A02G247100.1.cds1"/>
    <property type="gene ID" value="TraesCS7A02G247100"/>
</dbReference>
<dbReference type="Gramene" id="TraesCS7A03G0568200.1">
    <property type="protein sequence ID" value="TraesCS7A03G0568200.1.CDS1"/>
    <property type="gene ID" value="TraesCS7A03G0568200"/>
</dbReference>
<protein>
    <submittedName>
        <fullName evidence="1">Uncharacterized protein</fullName>
    </submittedName>
</protein>
<sequence>MHQAGLSLGGHFTPANIPVYTSQTLSVRLTGVHFTRFTQVNGYIDYDQLVTCVEEMFSLREWVPPAIEAWLDLIQDGVTGHEYLIRYNVALMDPAQAFQWLMEARGILEQLRFRDPRTFQLILGMHPEMDDWDSNSYCLNTLLAQTRGFIDRRDPTQQPTVFEHDVTGVLTVCRNSSQHASRFLERFMVLILEFDFPALLF</sequence>
<organism evidence="1">
    <name type="scientific">Triticum aestivum</name>
    <name type="common">Wheat</name>
    <dbReference type="NCBI Taxonomy" id="4565"/>
    <lineage>
        <taxon>Eukaryota</taxon>
        <taxon>Viridiplantae</taxon>
        <taxon>Streptophyta</taxon>
        <taxon>Embryophyta</taxon>
        <taxon>Tracheophyta</taxon>
        <taxon>Spermatophyta</taxon>
        <taxon>Magnoliopsida</taxon>
        <taxon>Liliopsida</taxon>
        <taxon>Poales</taxon>
        <taxon>Poaceae</taxon>
        <taxon>BOP clade</taxon>
        <taxon>Pooideae</taxon>
        <taxon>Triticodae</taxon>
        <taxon>Triticeae</taxon>
        <taxon>Triticinae</taxon>
        <taxon>Triticum</taxon>
    </lineage>
</organism>
<dbReference type="Gramene" id="TraesWEE_scaffold_014421_01G000200.1">
    <property type="protein sequence ID" value="TraesWEE_scaffold_014421_01G000200.1"/>
    <property type="gene ID" value="TraesWEE_scaffold_014421_01G000200"/>
</dbReference>
<name>A0A3B6RHU2_WHEAT</name>
<reference evidence="1" key="2">
    <citation type="submission" date="2018-10" db="UniProtKB">
        <authorList>
            <consortium name="EnsemblPlants"/>
        </authorList>
    </citation>
    <scope>IDENTIFICATION</scope>
</reference>
<dbReference type="PANTHER" id="PTHR35161">
    <property type="entry name" value="OS02G0303100 PROTEIN"/>
    <property type="match status" value="1"/>
</dbReference>
<reference evidence="1" key="1">
    <citation type="submission" date="2018-08" db="EMBL/GenBank/DDBJ databases">
        <authorList>
            <person name="Rossello M."/>
        </authorList>
    </citation>
    <scope>NUCLEOTIDE SEQUENCE [LARGE SCALE GENOMIC DNA]</scope>
    <source>
        <strain evidence="1">cv. Chinese Spring</strain>
    </source>
</reference>
<evidence type="ECO:0000313" key="2">
    <source>
        <dbReference type="Proteomes" id="UP000019116"/>
    </source>
</evidence>
<keyword evidence="2" id="KW-1185">Reference proteome</keyword>